<accession>A0ABV3LY34</accession>
<feature type="region of interest" description="Disordered" evidence="1">
    <location>
        <begin position="53"/>
        <end position="78"/>
    </location>
</feature>
<sequence length="314" mass="32375">MRNAARGHELVALRRLNTTVALRAPHRRSPQTLAGRAVGTGLSGLTVEAAVDEPTERGLVGESTEAQAAGERPPGRPARRFRFRAGAGHVLGVDIGLHKRGLLLGAHVPRRGAVPARCVGVPGVVDAGGAVTSVVVAEWSGVDLGRLLSDDTKGHDVHLAVLDEHRQGAATLAGERGRLPLLGINTARTALRGPGARRAGESEVTAPARAADAADPDALAAVTACADRLAPGVAARPLAVGPEPTVLTGEATPTGRHLVPLLEERLRPVTPHAPHVPNAPRLALSRLGERGVALGTVRKALEHVGEELLADTAP</sequence>
<gene>
    <name evidence="2" type="ORF">AB0887_20820</name>
</gene>
<reference evidence="2 3" key="1">
    <citation type="submission" date="2024-06" db="EMBL/GenBank/DDBJ databases">
        <title>The Natural Products Discovery Center: Release of the First 8490 Sequenced Strains for Exploring Actinobacteria Biosynthetic Diversity.</title>
        <authorList>
            <person name="Kalkreuter E."/>
            <person name="Kautsar S.A."/>
            <person name="Yang D."/>
            <person name="Bader C.D."/>
            <person name="Teijaro C.N."/>
            <person name="Fluegel L."/>
            <person name="Davis C.M."/>
            <person name="Simpson J.R."/>
            <person name="Lauterbach L."/>
            <person name="Steele A.D."/>
            <person name="Gui C."/>
            <person name="Meng S."/>
            <person name="Li G."/>
            <person name="Viehrig K."/>
            <person name="Ye F."/>
            <person name="Su P."/>
            <person name="Kiefer A.F."/>
            <person name="Nichols A."/>
            <person name="Cepeda A.J."/>
            <person name="Yan W."/>
            <person name="Fan B."/>
            <person name="Jiang Y."/>
            <person name="Adhikari A."/>
            <person name="Zheng C.-J."/>
            <person name="Schuster L."/>
            <person name="Cowan T.M."/>
            <person name="Smanski M.J."/>
            <person name="Chevrette M.G."/>
            <person name="De Carvalho L.P.S."/>
            <person name="Shen B."/>
        </authorList>
    </citation>
    <scope>NUCLEOTIDE SEQUENCE [LARGE SCALE GENOMIC DNA]</scope>
    <source>
        <strain evidence="2 3">NPDC047833</strain>
    </source>
</reference>
<evidence type="ECO:0000313" key="3">
    <source>
        <dbReference type="Proteomes" id="UP001553843"/>
    </source>
</evidence>
<dbReference type="RefSeq" id="WP_359772035.1">
    <property type="nucleotide sequence ID" value="NZ_JBEYRR010000001.1"/>
</dbReference>
<protein>
    <submittedName>
        <fullName evidence="2">ROK family transcriptional regulator</fullName>
    </submittedName>
</protein>
<evidence type="ECO:0000256" key="1">
    <source>
        <dbReference type="SAM" id="MobiDB-lite"/>
    </source>
</evidence>
<comment type="caution">
    <text evidence="2">The sequence shown here is derived from an EMBL/GenBank/DDBJ whole genome shotgun (WGS) entry which is preliminary data.</text>
</comment>
<dbReference type="Gene3D" id="3.30.420.40">
    <property type="match status" value="3"/>
</dbReference>
<dbReference type="EMBL" id="JBEYRS010000008">
    <property type="protein sequence ID" value="MEW2364370.1"/>
    <property type="molecule type" value="Genomic_DNA"/>
</dbReference>
<dbReference type="InterPro" id="IPR043129">
    <property type="entry name" value="ATPase_NBD"/>
</dbReference>
<keyword evidence="3" id="KW-1185">Reference proteome</keyword>
<dbReference type="Proteomes" id="UP001553843">
    <property type="component" value="Unassembled WGS sequence"/>
</dbReference>
<name>A0ABV3LY34_9ACTN</name>
<evidence type="ECO:0000313" key="2">
    <source>
        <dbReference type="EMBL" id="MEW2364370.1"/>
    </source>
</evidence>
<organism evidence="2 3">
    <name type="scientific">Streptomyces huasconensis</name>
    <dbReference type="NCBI Taxonomy" id="1854574"/>
    <lineage>
        <taxon>Bacteria</taxon>
        <taxon>Bacillati</taxon>
        <taxon>Actinomycetota</taxon>
        <taxon>Actinomycetes</taxon>
        <taxon>Kitasatosporales</taxon>
        <taxon>Streptomycetaceae</taxon>
        <taxon>Streptomyces</taxon>
    </lineage>
</organism>
<dbReference type="SUPFAM" id="SSF53067">
    <property type="entry name" value="Actin-like ATPase domain"/>
    <property type="match status" value="1"/>
</dbReference>
<proteinExistence type="predicted"/>